<name>A0A0C3N9V7_PISTI</name>
<dbReference type="Proteomes" id="UP000054217">
    <property type="component" value="Unassembled WGS sequence"/>
</dbReference>
<dbReference type="InParanoid" id="A0A0C3N9V7"/>
<proteinExistence type="predicted"/>
<organism evidence="1 2">
    <name type="scientific">Pisolithus tinctorius Marx 270</name>
    <dbReference type="NCBI Taxonomy" id="870435"/>
    <lineage>
        <taxon>Eukaryota</taxon>
        <taxon>Fungi</taxon>
        <taxon>Dikarya</taxon>
        <taxon>Basidiomycota</taxon>
        <taxon>Agaricomycotina</taxon>
        <taxon>Agaricomycetes</taxon>
        <taxon>Agaricomycetidae</taxon>
        <taxon>Boletales</taxon>
        <taxon>Sclerodermatineae</taxon>
        <taxon>Pisolithaceae</taxon>
        <taxon>Pisolithus</taxon>
    </lineage>
</organism>
<reference evidence="2" key="2">
    <citation type="submission" date="2015-01" db="EMBL/GenBank/DDBJ databases">
        <title>Evolutionary Origins and Diversification of the Mycorrhizal Mutualists.</title>
        <authorList>
            <consortium name="DOE Joint Genome Institute"/>
            <consortium name="Mycorrhizal Genomics Consortium"/>
            <person name="Kohler A."/>
            <person name="Kuo A."/>
            <person name="Nagy L.G."/>
            <person name="Floudas D."/>
            <person name="Copeland A."/>
            <person name="Barry K.W."/>
            <person name="Cichocki N."/>
            <person name="Veneault-Fourrey C."/>
            <person name="LaButti K."/>
            <person name="Lindquist E.A."/>
            <person name="Lipzen A."/>
            <person name="Lundell T."/>
            <person name="Morin E."/>
            <person name="Murat C."/>
            <person name="Riley R."/>
            <person name="Ohm R."/>
            <person name="Sun H."/>
            <person name="Tunlid A."/>
            <person name="Henrissat B."/>
            <person name="Grigoriev I.V."/>
            <person name="Hibbett D.S."/>
            <person name="Martin F."/>
        </authorList>
    </citation>
    <scope>NUCLEOTIDE SEQUENCE [LARGE SCALE GENOMIC DNA]</scope>
    <source>
        <strain evidence="2">Marx 270</strain>
    </source>
</reference>
<dbReference type="AlphaFoldDB" id="A0A0C3N9V7"/>
<reference evidence="1 2" key="1">
    <citation type="submission" date="2014-04" db="EMBL/GenBank/DDBJ databases">
        <authorList>
            <consortium name="DOE Joint Genome Institute"/>
            <person name="Kuo A."/>
            <person name="Kohler A."/>
            <person name="Costa M.D."/>
            <person name="Nagy L.G."/>
            <person name="Floudas D."/>
            <person name="Copeland A."/>
            <person name="Barry K.W."/>
            <person name="Cichocki N."/>
            <person name="Veneault-Fourrey C."/>
            <person name="LaButti K."/>
            <person name="Lindquist E.A."/>
            <person name="Lipzen A."/>
            <person name="Lundell T."/>
            <person name="Morin E."/>
            <person name="Murat C."/>
            <person name="Sun H."/>
            <person name="Tunlid A."/>
            <person name="Henrissat B."/>
            <person name="Grigoriev I.V."/>
            <person name="Hibbett D.S."/>
            <person name="Martin F."/>
            <person name="Nordberg H.P."/>
            <person name="Cantor M.N."/>
            <person name="Hua S.X."/>
        </authorList>
    </citation>
    <scope>NUCLEOTIDE SEQUENCE [LARGE SCALE GENOMIC DNA]</scope>
    <source>
        <strain evidence="1 2">Marx 270</strain>
    </source>
</reference>
<dbReference type="OrthoDB" id="2696891at2759"/>
<dbReference type="EMBL" id="KN832023">
    <property type="protein sequence ID" value="KIN97864.1"/>
    <property type="molecule type" value="Genomic_DNA"/>
</dbReference>
<keyword evidence="2" id="KW-1185">Reference proteome</keyword>
<evidence type="ECO:0000313" key="2">
    <source>
        <dbReference type="Proteomes" id="UP000054217"/>
    </source>
</evidence>
<gene>
    <name evidence="1" type="ORF">M404DRAFT_31951</name>
</gene>
<sequence length="131" mass="14036">MSPDAFKIPNGTSTPIDVPKTTEAATDVFSDLYSLVNFSPNSSPPEWAAPAAVAMPSTIVPTLLSLDTYPPPDIPANDIPITEMTGCDADIDLHSILTFCNTLQAIIHTLDHFLAEQVVSEKVLGKQKRGD</sequence>
<dbReference type="HOGENOM" id="CLU_2050597_0_0_1"/>
<protein>
    <submittedName>
        <fullName evidence="1">Uncharacterized protein</fullName>
    </submittedName>
</protein>
<accession>A0A0C3N9V7</accession>
<evidence type="ECO:0000313" key="1">
    <source>
        <dbReference type="EMBL" id="KIN97864.1"/>
    </source>
</evidence>